<dbReference type="InterPro" id="IPR013762">
    <property type="entry name" value="Integrase-like_cat_sf"/>
</dbReference>
<keyword evidence="1" id="KW-0233">DNA recombination</keyword>
<dbReference type="GO" id="GO:0003677">
    <property type="term" value="F:DNA binding"/>
    <property type="evidence" value="ECO:0007669"/>
    <property type="project" value="InterPro"/>
</dbReference>
<name>A0A2N7JNG3_VIBSP</name>
<dbReference type="Proteomes" id="UP000235533">
    <property type="component" value="Unassembled WGS sequence"/>
</dbReference>
<comment type="caution">
    <text evidence="2">The sequence shown here is derived from an EMBL/GenBank/DDBJ whole genome shotgun (WGS) entry which is preliminary data.</text>
</comment>
<protein>
    <submittedName>
        <fullName evidence="2">Integrase</fullName>
    </submittedName>
</protein>
<evidence type="ECO:0000256" key="1">
    <source>
        <dbReference type="ARBA" id="ARBA00023172"/>
    </source>
</evidence>
<accession>A0A2N7JNG3</accession>
<dbReference type="GO" id="GO:0006310">
    <property type="term" value="P:DNA recombination"/>
    <property type="evidence" value="ECO:0007669"/>
    <property type="project" value="UniProtKB-KW"/>
</dbReference>
<gene>
    <name evidence="2" type="ORF">BCT54_05965</name>
</gene>
<dbReference type="Gene3D" id="1.10.443.10">
    <property type="entry name" value="Intergrase catalytic core"/>
    <property type="match status" value="1"/>
</dbReference>
<dbReference type="RefSeq" id="WP_102553050.1">
    <property type="nucleotide sequence ID" value="NZ_MCZF01000258.1"/>
</dbReference>
<evidence type="ECO:0000313" key="2">
    <source>
        <dbReference type="EMBL" id="PMM43605.1"/>
    </source>
</evidence>
<dbReference type="InterPro" id="IPR011010">
    <property type="entry name" value="DNA_brk_join_enz"/>
</dbReference>
<dbReference type="SUPFAM" id="SSF56349">
    <property type="entry name" value="DNA breaking-rejoining enzymes"/>
    <property type="match status" value="1"/>
</dbReference>
<proteinExistence type="predicted"/>
<evidence type="ECO:0000313" key="3">
    <source>
        <dbReference type="Proteomes" id="UP000235533"/>
    </source>
</evidence>
<sequence>MFSISHDHALFDKYSLPTTTDYPVPTNRTVVSVNKDGSPASYFENDVWDFNDLFNTTKASKSLYTLAFQSAKHNPKLLSELKQRMYWLIWGGKGALLSVEGTDTFRKIESLKLVQHCAEHTLRMFFDTSIDSFGYLNNEIVFSQLVESLKGQAEKTITIKLDALSVLTQVNQYFPEPHRFQIPYQEGQAARSLAKKIAGYGKGHHPTVIPVIYEQYLSRIINDVESAYTEFLNGRDFDGDVESEYNALVASIDSGAEVKALYQELTAGVDIKEKAQLNKLSESELVNDFMEKAKDGVEAIYRNQAHRSVLEAYKKENPLLDVKEYAKSNGITERQAVNAFNVIRGACFGACSAFTGMRNSELTQIDSTSYQEVDIDGITLCTMRSWTNKLEKLAREDTWACAPICEKALLVLSVLNDHYRSESGDIHFAPRFTFDGSGGRGDNIKRQLKDIALNTTNLSNQWRFYGKHLDIRYIPDEMDELYNLLNPVVPKSYYPIKDNGSGELYWHVSTHSLRRTFAHFVVGHGLVSLASLKHQFKHINLSMTAIYASHSEVLTLMGVQKPAEIKKQIEEQYNAQHHDYMKDIIEHPEEQSGGYIQSFEGDRVKSSAEFNELVSKTKGANKSTGFGTCFAGDSCSMNHLFESSKCVGRDCENLNVNKREAENWVRRREGCIAKIEKMKEMDLFNKSSLATQLSDIRAAEKVMSDHGIEFDKYRVEV</sequence>
<dbReference type="GO" id="GO:0015074">
    <property type="term" value="P:DNA integration"/>
    <property type="evidence" value="ECO:0007669"/>
    <property type="project" value="InterPro"/>
</dbReference>
<reference evidence="3" key="1">
    <citation type="submission" date="2016-07" db="EMBL/GenBank/DDBJ databases">
        <title>Nontailed viruses are major unrecognized killers of bacteria in the ocean.</title>
        <authorList>
            <person name="Kauffman K."/>
            <person name="Hussain F."/>
            <person name="Yang J."/>
            <person name="Arevalo P."/>
            <person name="Brown J."/>
            <person name="Cutler M."/>
            <person name="Kelly L."/>
            <person name="Polz M.F."/>
        </authorList>
    </citation>
    <scope>NUCLEOTIDE SEQUENCE [LARGE SCALE GENOMIC DNA]</scope>
    <source>
        <strain evidence="3">10N.261.48.B5</strain>
    </source>
</reference>
<dbReference type="AlphaFoldDB" id="A0A2N7JNG3"/>
<organism evidence="2 3">
    <name type="scientific">Vibrio splendidus</name>
    <dbReference type="NCBI Taxonomy" id="29497"/>
    <lineage>
        <taxon>Bacteria</taxon>
        <taxon>Pseudomonadati</taxon>
        <taxon>Pseudomonadota</taxon>
        <taxon>Gammaproteobacteria</taxon>
        <taxon>Vibrionales</taxon>
        <taxon>Vibrionaceae</taxon>
        <taxon>Vibrio</taxon>
    </lineage>
</organism>
<dbReference type="EMBL" id="MCZF01000258">
    <property type="protein sequence ID" value="PMM43605.1"/>
    <property type="molecule type" value="Genomic_DNA"/>
</dbReference>